<evidence type="ECO:0000313" key="12">
    <source>
        <dbReference type="Proteomes" id="UP000182975"/>
    </source>
</evidence>
<feature type="site" description="Involved in the stabilization of negative charge on the oxyanion by the formation of the oxyanion hole" evidence="10">
    <location>
        <position position="124"/>
    </location>
</feature>
<dbReference type="KEGG" id="ddt:AAY81_01850"/>
<keyword evidence="9 10" id="KW-0012">Acyltransferase</keyword>
<dbReference type="CDD" id="cd02152">
    <property type="entry name" value="OAT"/>
    <property type="match status" value="1"/>
</dbReference>
<evidence type="ECO:0000256" key="10">
    <source>
        <dbReference type="HAMAP-Rule" id="MF_01106"/>
    </source>
</evidence>
<dbReference type="GO" id="GO:0006592">
    <property type="term" value="P:ornithine biosynthetic process"/>
    <property type="evidence" value="ECO:0007669"/>
    <property type="project" value="TreeGrafter"/>
</dbReference>
<dbReference type="HAMAP" id="MF_01106">
    <property type="entry name" value="ArgJ"/>
    <property type="match status" value="1"/>
</dbReference>
<dbReference type="Proteomes" id="UP000182975">
    <property type="component" value="Unassembled WGS sequence"/>
</dbReference>
<keyword evidence="5 10" id="KW-0055">Arginine biosynthesis</keyword>
<keyword evidence="6 10" id="KW-0028">Amino-acid biosynthesis</keyword>
<comment type="subcellular location">
    <subcellularLocation>
        <location evidence="1 10">Cytoplasm</location>
    </subcellularLocation>
</comment>
<dbReference type="PATRIC" id="fig|79604.3.peg.378"/>
<evidence type="ECO:0000256" key="3">
    <source>
        <dbReference type="ARBA" id="ARBA00011475"/>
    </source>
</evidence>
<dbReference type="EC" id="2.3.1.1" evidence="10"/>
<protein>
    <recommendedName>
        <fullName evidence="10">Arginine biosynthesis bifunctional protein ArgJ</fullName>
    </recommendedName>
    <domain>
        <recommendedName>
            <fullName evidence="10">Glutamate N-acetyltransferase</fullName>
            <ecNumber evidence="10">2.3.1.35</ecNumber>
        </recommendedName>
        <alternativeName>
            <fullName evidence="10">Ornithine acetyltransferase</fullName>
            <shortName evidence="10">OATase</shortName>
        </alternativeName>
        <alternativeName>
            <fullName evidence="10">Ornithine transacetylase</fullName>
        </alternativeName>
    </domain>
    <domain>
        <recommendedName>
            <fullName evidence="10">Amino-acid acetyltransferase</fullName>
            <ecNumber evidence="10">2.3.1.1</ecNumber>
        </recommendedName>
        <alternativeName>
            <fullName evidence="10">N-acetylglutamate synthase</fullName>
            <shortName evidence="10">AGSase</shortName>
        </alternativeName>
    </domain>
    <component>
        <recommendedName>
            <fullName evidence="10">Arginine biosynthesis bifunctional protein ArgJ alpha chain</fullName>
        </recommendedName>
    </component>
    <component>
        <recommendedName>
            <fullName evidence="10">Arginine biosynthesis bifunctional protein ArgJ beta chain</fullName>
        </recommendedName>
    </component>
</protein>
<dbReference type="AlphaFoldDB" id="A0A172RWW3"/>
<dbReference type="InterPro" id="IPR042195">
    <property type="entry name" value="ArgJ_beta_C"/>
</dbReference>
<comment type="subunit">
    <text evidence="3 10">Heterotetramer of two alpha and two beta chains.</text>
</comment>
<evidence type="ECO:0000256" key="4">
    <source>
        <dbReference type="ARBA" id="ARBA00022490"/>
    </source>
</evidence>
<keyword evidence="7 10" id="KW-0808">Transferase</keyword>
<dbReference type="GO" id="GO:0004042">
    <property type="term" value="F:L-glutamate N-acetyltransferase activity"/>
    <property type="evidence" value="ECO:0007669"/>
    <property type="project" value="UniProtKB-UniRule"/>
</dbReference>
<proteinExistence type="inferred from homology"/>
<feature type="binding site" evidence="10">
    <location>
        <position position="293"/>
    </location>
    <ligand>
        <name>substrate</name>
    </ligand>
</feature>
<feature type="chain" id="PRO_5023442739" description="Arginine biosynthesis bifunctional protein ArgJ alpha chain" evidence="10">
    <location>
        <begin position="1"/>
        <end position="203"/>
    </location>
</feature>
<dbReference type="UniPathway" id="UPA00068">
    <property type="reaction ID" value="UER00106"/>
</dbReference>
<name>A0A172RWW3_9ACTN</name>
<comment type="pathway">
    <text evidence="10">Amino-acid biosynthesis; L-arginine biosynthesis; L-ornithine and N-acetyl-L-glutamate from L-glutamate and N(2)-acetyl-L-ornithine (cyclic): step 1/1.</text>
</comment>
<dbReference type="GO" id="GO:0006526">
    <property type="term" value="P:L-arginine biosynthetic process"/>
    <property type="evidence" value="ECO:0007669"/>
    <property type="project" value="UniProtKB-UniRule"/>
</dbReference>
<evidence type="ECO:0000256" key="8">
    <source>
        <dbReference type="ARBA" id="ARBA00022813"/>
    </source>
</evidence>
<keyword evidence="10" id="KW-0511">Multifunctional enzyme</keyword>
<feature type="binding site" evidence="10">
    <location>
        <position position="193"/>
    </location>
    <ligand>
        <name>substrate</name>
    </ligand>
</feature>
<comment type="pathway">
    <text evidence="10">Amino-acid biosynthesis; L-arginine biosynthesis; N(2)-acetyl-L-ornithine from L-glutamate: step 1/4.</text>
</comment>
<dbReference type="PANTHER" id="PTHR23100:SF0">
    <property type="entry name" value="ARGININE BIOSYNTHESIS BIFUNCTIONAL PROTEIN ARGJ, MITOCHONDRIAL"/>
    <property type="match status" value="1"/>
</dbReference>
<comment type="catalytic activity">
    <reaction evidence="10">
        <text>L-glutamate + acetyl-CoA = N-acetyl-L-glutamate + CoA + H(+)</text>
        <dbReference type="Rhea" id="RHEA:24292"/>
        <dbReference type="ChEBI" id="CHEBI:15378"/>
        <dbReference type="ChEBI" id="CHEBI:29985"/>
        <dbReference type="ChEBI" id="CHEBI:44337"/>
        <dbReference type="ChEBI" id="CHEBI:57287"/>
        <dbReference type="ChEBI" id="CHEBI:57288"/>
        <dbReference type="EC" id="2.3.1.1"/>
    </reaction>
</comment>
<evidence type="ECO:0000256" key="1">
    <source>
        <dbReference type="ARBA" id="ARBA00004496"/>
    </source>
</evidence>
<feature type="binding site" evidence="10">
    <location>
        <position position="204"/>
    </location>
    <ligand>
        <name>substrate</name>
    </ligand>
</feature>
<keyword evidence="8 10" id="KW-0068">Autocatalytic cleavage</keyword>
<dbReference type="EC" id="2.3.1.35" evidence="10"/>
<evidence type="ECO:0000256" key="2">
    <source>
        <dbReference type="ARBA" id="ARBA00006774"/>
    </source>
</evidence>
<dbReference type="PANTHER" id="PTHR23100">
    <property type="entry name" value="ARGININE BIOSYNTHESIS BIFUNCTIONAL PROTEIN ARGJ"/>
    <property type="match status" value="1"/>
</dbReference>
<feature type="binding site" evidence="10">
    <location>
        <position position="420"/>
    </location>
    <ligand>
        <name>substrate</name>
    </ligand>
</feature>
<keyword evidence="12" id="KW-1185">Reference proteome</keyword>
<evidence type="ECO:0000256" key="7">
    <source>
        <dbReference type="ARBA" id="ARBA00022679"/>
    </source>
</evidence>
<gene>
    <name evidence="10" type="primary">argJ</name>
    <name evidence="11" type="ORF">SAMN02910314_01497</name>
</gene>
<comment type="similarity">
    <text evidence="2 10">Belongs to the ArgJ family.</text>
</comment>
<dbReference type="RefSeq" id="WP_066660688.1">
    <property type="nucleotide sequence ID" value="NZ_CP011402.1"/>
</dbReference>
<dbReference type="Gene3D" id="3.10.20.340">
    <property type="entry name" value="ArgJ beta chain, C-terminal domain"/>
    <property type="match status" value="1"/>
</dbReference>
<feature type="binding site" evidence="10">
    <location>
        <position position="162"/>
    </location>
    <ligand>
        <name>substrate</name>
    </ligand>
</feature>
<accession>A0A172RWW3</accession>
<organism evidence="11 12">
    <name type="scientific">Denitrobacterium detoxificans</name>
    <dbReference type="NCBI Taxonomy" id="79604"/>
    <lineage>
        <taxon>Bacteria</taxon>
        <taxon>Bacillati</taxon>
        <taxon>Actinomycetota</taxon>
        <taxon>Coriobacteriia</taxon>
        <taxon>Eggerthellales</taxon>
        <taxon>Eggerthellaceae</taxon>
        <taxon>Denitrobacterium</taxon>
    </lineage>
</organism>
<dbReference type="EMBL" id="FOEC01000010">
    <property type="protein sequence ID" value="SEO88822.1"/>
    <property type="molecule type" value="Genomic_DNA"/>
</dbReference>
<dbReference type="FunFam" id="3.10.20.340:FF:000003">
    <property type="entry name" value="Arginine biosynthesis bifunctional protein ArgJ"/>
    <property type="match status" value="1"/>
</dbReference>
<dbReference type="OrthoDB" id="9804242at2"/>
<dbReference type="NCBIfam" id="NF003802">
    <property type="entry name" value="PRK05388.1"/>
    <property type="match status" value="1"/>
</dbReference>
<feature type="binding site" evidence="10">
    <location>
        <position position="415"/>
    </location>
    <ligand>
        <name>substrate</name>
    </ligand>
</feature>
<dbReference type="InterPro" id="IPR002813">
    <property type="entry name" value="Arg_biosynth_ArgJ"/>
</dbReference>
<comment type="function">
    <text evidence="10">Catalyzes two activities which are involved in the cyclic version of arginine biosynthesis: the synthesis of N-acetylglutamate from glutamate and acetyl-CoA as the acetyl donor, and of ornithine by transacetylation between N(2)-acetylornithine and glutamate.</text>
</comment>
<dbReference type="GO" id="GO:0004358">
    <property type="term" value="F:L-glutamate N-acetyltransferase activity, acting on acetyl-L-ornithine as donor"/>
    <property type="evidence" value="ECO:0007669"/>
    <property type="project" value="UniProtKB-UniRule"/>
</dbReference>
<dbReference type="STRING" id="79604.AAY81_01850"/>
<dbReference type="GO" id="GO:0005737">
    <property type="term" value="C:cytoplasm"/>
    <property type="evidence" value="ECO:0007669"/>
    <property type="project" value="UniProtKB-SubCell"/>
</dbReference>
<dbReference type="NCBIfam" id="TIGR00120">
    <property type="entry name" value="ArgJ"/>
    <property type="match status" value="1"/>
</dbReference>
<reference evidence="12" key="1">
    <citation type="submission" date="2016-10" db="EMBL/GenBank/DDBJ databases">
        <authorList>
            <person name="Varghese N."/>
        </authorList>
    </citation>
    <scope>NUCLEOTIDE SEQUENCE [LARGE SCALE GENOMIC DNA]</scope>
    <source>
        <strain evidence="12">DSM 21843</strain>
    </source>
</reference>
<feature type="active site" description="Nucleophile" evidence="10">
    <location>
        <position position="204"/>
    </location>
</feature>
<feature type="site" description="Involved in the stabilization of negative charge on the oxyanion by the formation of the oxyanion hole" evidence="10">
    <location>
        <position position="123"/>
    </location>
</feature>
<feature type="chain" id="PRO_5023442740" description="Arginine biosynthesis bifunctional protein ArgJ beta chain" evidence="10">
    <location>
        <begin position="204"/>
        <end position="420"/>
    </location>
</feature>
<evidence type="ECO:0000313" key="11">
    <source>
        <dbReference type="EMBL" id="SEO88822.1"/>
    </source>
</evidence>
<evidence type="ECO:0000256" key="5">
    <source>
        <dbReference type="ARBA" id="ARBA00022571"/>
    </source>
</evidence>
<feature type="site" description="Cleavage; by autolysis" evidence="10">
    <location>
        <begin position="203"/>
        <end position="204"/>
    </location>
</feature>
<comment type="catalytic activity">
    <reaction evidence="10">
        <text>N(2)-acetyl-L-ornithine + L-glutamate = N-acetyl-L-glutamate + L-ornithine</text>
        <dbReference type="Rhea" id="RHEA:15349"/>
        <dbReference type="ChEBI" id="CHEBI:29985"/>
        <dbReference type="ChEBI" id="CHEBI:44337"/>
        <dbReference type="ChEBI" id="CHEBI:46911"/>
        <dbReference type="ChEBI" id="CHEBI:57805"/>
        <dbReference type="EC" id="2.3.1.35"/>
    </reaction>
</comment>
<dbReference type="FunFam" id="3.60.70.12:FF:000001">
    <property type="entry name" value="Arginine biosynthesis bifunctional protein ArgJ, chloroplastic"/>
    <property type="match status" value="1"/>
</dbReference>
<dbReference type="SUPFAM" id="SSF56266">
    <property type="entry name" value="DmpA/ArgJ-like"/>
    <property type="match status" value="1"/>
</dbReference>
<sequence length="420" mass="43881">MDCIELSTIEDGSVVSAAGFRAAGLHAGFRKNPQRYDVALLEADELCVVAGTFTQNVFCSAPVQVCKARLGNRGYGMARAVVINSGIANAATGPEGLRRARKSARIVAGAVGCAEDDVLVASTGVIGVQLPMEPYKNYAAQLHESASASAQSGHDAARATMTTDTHPKEYAVSYVSSAPGLQGVTFTVGGMAKGSGMIMPNMATMISCITTDAPLSGPVAHQVLLDVVNQTFNKVTVDSDTSTNDTCLLLASGKAAPSAMAEFTQDSQALAEFRSALLAVCTWLARDMARDGEGASKLVTVNVSDAANNADADEVARSIANSPLVKTAIYGHDANWGRIAAAAGKTHAAFQQEDVNIAIMGMPVCQAGLPVKFSEEEALARFEEPEIVIDVDLGSGDAATTVWTCDFTHEYITINGDYRS</sequence>
<evidence type="ECO:0000256" key="6">
    <source>
        <dbReference type="ARBA" id="ARBA00022605"/>
    </source>
</evidence>
<dbReference type="Gene3D" id="3.60.70.12">
    <property type="entry name" value="L-amino peptidase D-ALA esterase/amidase"/>
    <property type="match status" value="1"/>
</dbReference>
<evidence type="ECO:0000256" key="9">
    <source>
        <dbReference type="ARBA" id="ARBA00023315"/>
    </source>
</evidence>
<keyword evidence="4 10" id="KW-0963">Cytoplasm</keyword>
<dbReference type="InterPro" id="IPR016117">
    <property type="entry name" value="ArgJ-like_dom_sf"/>
</dbReference>
<dbReference type="Pfam" id="PF01960">
    <property type="entry name" value="ArgJ"/>
    <property type="match status" value="1"/>
</dbReference>